<evidence type="ECO:0000313" key="10">
    <source>
        <dbReference type="EMBL" id="KDP38596.1"/>
    </source>
</evidence>
<proteinExistence type="predicted"/>
<evidence type="ECO:0000313" key="11">
    <source>
        <dbReference type="Proteomes" id="UP000027138"/>
    </source>
</evidence>
<evidence type="ECO:0000256" key="1">
    <source>
        <dbReference type="ARBA" id="ARBA00004613"/>
    </source>
</evidence>
<dbReference type="InterPro" id="IPR015202">
    <property type="entry name" value="GO-like_E_set"/>
</dbReference>
<sequence length="550" mass="61043">MSHNYFSLSFLFLFLLLATQPCHRILTEAAGGGRWQLLQKSIGITAMHMQLLNNDRVVIFDRTDFGISNLSLPEGQCRDDPNELVIKTDCTAHSAEYDALTNKFRPLRVLTNVWCSSGAVTPDGRLIQTGGFNDGERQVRVFSPCSSTNCDWQEVGNGLKARRWYATNHILPEGNQVIIGGRRQFSYEFYPKTGAADLYSLPFLVQTDDRNIENNLYPFVFLNVDGNLFIFANNRAILFDYKLGKVVKTYPEIPGGDPRSYPSTGSAVLLPLKKLQATNIEAEVLVCGGAPKGSYVQAKKGNFVKALDTCGRIKITDPNPKWTMENMPHSRVMGDMILLPNGNVLIINGASAGTAGWEFGRNPVLNPVLYNPDKAIGSRFESLNPTTIPRMYHSTAILLRDGRVLVGGSNPHIYYNFTGVLFPTELSLEAFYPPYLDSQNNNLRLTIVSPASKAKIGYAQKLLVRFKVAGRLDTNTVSVTMIAPSFTTHSFSMNQRLLVLENEKVTNVGTATYNVEVTAPRSPNIAPPGYYLLYVVHQDIPSEGIWVQIV</sequence>
<dbReference type="PANTHER" id="PTHR32208:SF62">
    <property type="entry name" value="OXIDASE, PUTATIVE, EXPRESSED-RELATED"/>
    <property type="match status" value="1"/>
</dbReference>
<dbReference type="GO" id="GO:0005615">
    <property type="term" value="C:extracellular space"/>
    <property type="evidence" value="ECO:0007669"/>
    <property type="project" value="UniProtKB-ARBA"/>
</dbReference>
<evidence type="ECO:0000256" key="3">
    <source>
        <dbReference type="ARBA" id="ARBA00022729"/>
    </source>
</evidence>
<dbReference type="Pfam" id="PF09118">
    <property type="entry name" value="GO-like_E_set"/>
    <property type="match status" value="1"/>
</dbReference>
<dbReference type="FunFam" id="2.130.10.80:FF:000001">
    <property type="entry name" value="Aldehyde oxidase GLOX"/>
    <property type="match status" value="1"/>
</dbReference>
<dbReference type="Gene3D" id="2.60.40.10">
    <property type="entry name" value="Immunoglobulins"/>
    <property type="match status" value="1"/>
</dbReference>
<dbReference type="InterPro" id="IPR013783">
    <property type="entry name" value="Ig-like_fold"/>
</dbReference>
<protein>
    <recommendedName>
        <fullName evidence="5">Aldehyde oxidase GLOX</fullName>
    </recommendedName>
    <alternativeName>
        <fullName evidence="6">Glyoxal oxidase</fullName>
    </alternativeName>
</protein>
<evidence type="ECO:0000259" key="8">
    <source>
        <dbReference type="Pfam" id="PF07250"/>
    </source>
</evidence>
<feature type="signal peptide" evidence="7">
    <location>
        <begin position="1"/>
        <end position="24"/>
    </location>
</feature>
<reference evidence="10 11" key="1">
    <citation type="journal article" date="2014" name="PLoS ONE">
        <title>Global Analysis of Gene Expression Profiles in Physic Nut (Jatropha curcas L.) Seedlings Exposed to Salt Stress.</title>
        <authorList>
            <person name="Zhang L."/>
            <person name="Zhang C."/>
            <person name="Wu P."/>
            <person name="Chen Y."/>
            <person name="Li M."/>
            <person name="Jiang H."/>
            <person name="Wu G."/>
        </authorList>
    </citation>
    <scope>NUCLEOTIDE SEQUENCE [LARGE SCALE GENOMIC DNA]</scope>
    <source>
        <strain evidence="11">cv. GZQX0401</strain>
        <tissue evidence="10">Young leaves</tissue>
    </source>
</reference>
<name>A0A067KQU9_JATCU</name>
<dbReference type="Gene3D" id="2.130.10.80">
    <property type="entry name" value="Galactose oxidase/kelch, beta-propeller"/>
    <property type="match status" value="1"/>
</dbReference>
<feature type="domain" description="Galactose oxidase-like Early set" evidence="9">
    <location>
        <begin position="447"/>
        <end position="549"/>
    </location>
</feature>
<evidence type="ECO:0000259" key="9">
    <source>
        <dbReference type="Pfam" id="PF09118"/>
    </source>
</evidence>
<evidence type="ECO:0000256" key="4">
    <source>
        <dbReference type="ARBA" id="ARBA00023002"/>
    </source>
</evidence>
<dbReference type="Pfam" id="PF07250">
    <property type="entry name" value="Glyoxal_oxid_N"/>
    <property type="match status" value="1"/>
</dbReference>
<keyword evidence="2" id="KW-0964">Secreted</keyword>
<dbReference type="InterPro" id="IPR037293">
    <property type="entry name" value="Gal_Oxidase_central_sf"/>
</dbReference>
<comment type="subcellular location">
    <subcellularLocation>
        <location evidence="1">Secreted</location>
    </subcellularLocation>
</comment>
<dbReference type="InterPro" id="IPR011043">
    <property type="entry name" value="Gal_Oxase/kelch_b-propeller"/>
</dbReference>
<evidence type="ECO:0000256" key="6">
    <source>
        <dbReference type="ARBA" id="ARBA00077505"/>
    </source>
</evidence>
<dbReference type="OrthoDB" id="2019572at2759"/>
<dbReference type="Proteomes" id="UP000027138">
    <property type="component" value="Unassembled WGS sequence"/>
</dbReference>
<dbReference type="SUPFAM" id="SSF81296">
    <property type="entry name" value="E set domains"/>
    <property type="match status" value="1"/>
</dbReference>
<dbReference type="InterPro" id="IPR014756">
    <property type="entry name" value="Ig_E-set"/>
</dbReference>
<gene>
    <name evidence="10" type="ORF">JCGZ_04521</name>
</gene>
<dbReference type="SUPFAM" id="SSF50965">
    <property type="entry name" value="Galactose oxidase, central domain"/>
    <property type="match status" value="1"/>
</dbReference>
<feature type="chain" id="PRO_5001643119" description="Aldehyde oxidase GLOX" evidence="7">
    <location>
        <begin position="25"/>
        <end position="550"/>
    </location>
</feature>
<dbReference type="GO" id="GO:0016491">
    <property type="term" value="F:oxidoreductase activity"/>
    <property type="evidence" value="ECO:0007669"/>
    <property type="project" value="UniProtKB-KW"/>
</dbReference>
<dbReference type="InterPro" id="IPR009880">
    <property type="entry name" value="Glyoxal_oxidase_N"/>
</dbReference>
<dbReference type="KEGG" id="jcu:105633889"/>
<keyword evidence="4" id="KW-0560">Oxidoreductase</keyword>
<evidence type="ECO:0000256" key="2">
    <source>
        <dbReference type="ARBA" id="ARBA00022525"/>
    </source>
</evidence>
<dbReference type="AlphaFoldDB" id="A0A067KQU9"/>
<keyword evidence="11" id="KW-1185">Reference proteome</keyword>
<evidence type="ECO:0000256" key="5">
    <source>
        <dbReference type="ARBA" id="ARBA00073112"/>
    </source>
</evidence>
<evidence type="ECO:0000256" key="7">
    <source>
        <dbReference type="SAM" id="SignalP"/>
    </source>
</evidence>
<feature type="domain" description="Glyoxal oxidase N-terminal" evidence="8">
    <location>
        <begin position="47"/>
        <end position="435"/>
    </location>
</feature>
<accession>A0A067KQU9</accession>
<dbReference type="STRING" id="180498.A0A067KQU9"/>
<keyword evidence="3 7" id="KW-0732">Signal</keyword>
<dbReference type="PANTHER" id="PTHR32208">
    <property type="entry name" value="SECRETED PROTEIN-RELATED"/>
    <property type="match status" value="1"/>
</dbReference>
<organism evidence="10 11">
    <name type="scientific">Jatropha curcas</name>
    <name type="common">Barbados nut</name>
    <dbReference type="NCBI Taxonomy" id="180498"/>
    <lineage>
        <taxon>Eukaryota</taxon>
        <taxon>Viridiplantae</taxon>
        <taxon>Streptophyta</taxon>
        <taxon>Embryophyta</taxon>
        <taxon>Tracheophyta</taxon>
        <taxon>Spermatophyta</taxon>
        <taxon>Magnoliopsida</taxon>
        <taxon>eudicotyledons</taxon>
        <taxon>Gunneridae</taxon>
        <taxon>Pentapetalae</taxon>
        <taxon>rosids</taxon>
        <taxon>fabids</taxon>
        <taxon>Malpighiales</taxon>
        <taxon>Euphorbiaceae</taxon>
        <taxon>Crotonoideae</taxon>
        <taxon>Jatropheae</taxon>
        <taxon>Jatropha</taxon>
    </lineage>
</organism>
<dbReference type="CDD" id="cd02851">
    <property type="entry name" value="E_set_GO_C"/>
    <property type="match status" value="1"/>
</dbReference>
<dbReference type="EMBL" id="KK914362">
    <property type="protein sequence ID" value="KDP38596.1"/>
    <property type="molecule type" value="Genomic_DNA"/>
</dbReference>